<protein>
    <recommendedName>
        <fullName evidence="1">Helix-turn-helix domain-containing protein</fullName>
    </recommendedName>
</protein>
<accession>A0ABP8F7K1</accession>
<dbReference type="InterPro" id="IPR010093">
    <property type="entry name" value="SinI_DNA-bd"/>
</dbReference>
<feature type="domain" description="Helix-turn-helix" evidence="1">
    <location>
        <begin position="29"/>
        <end position="71"/>
    </location>
</feature>
<gene>
    <name evidence="2" type="ORF">GCM10023161_48370</name>
</gene>
<sequence length="80" mass="8958">MRLPILLFPLLVAAATAPSNRPGRRWANVTQTARYLGISPRGLRLMVADGRLRQYQLGDRVRRFDLNEVDDALINGGAQK</sequence>
<proteinExistence type="predicted"/>
<name>A0ABP8F7K1_9MYCO</name>
<dbReference type="InterPro" id="IPR009061">
    <property type="entry name" value="DNA-bd_dom_put_sf"/>
</dbReference>
<evidence type="ECO:0000313" key="2">
    <source>
        <dbReference type="EMBL" id="GAA4296824.1"/>
    </source>
</evidence>
<evidence type="ECO:0000259" key="1">
    <source>
        <dbReference type="Pfam" id="PF12728"/>
    </source>
</evidence>
<reference evidence="3" key="1">
    <citation type="journal article" date="2019" name="Int. J. Syst. Evol. Microbiol.">
        <title>The Global Catalogue of Microorganisms (GCM) 10K type strain sequencing project: providing services to taxonomists for standard genome sequencing and annotation.</title>
        <authorList>
            <consortium name="The Broad Institute Genomics Platform"/>
            <consortium name="The Broad Institute Genome Sequencing Center for Infectious Disease"/>
            <person name="Wu L."/>
            <person name="Ma J."/>
        </authorList>
    </citation>
    <scope>NUCLEOTIDE SEQUENCE [LARGE SCALE GENOMIC DNA]</scope>
    <source>
        <strain evidence="3">JCM 17782</strain>
    </source>
</reference>
<comment type="caution">
    <text evidence="2">The sequence shown here is derived from an EMBL/GenBank/DDBJ whole genome shotgun (WGS) entry which is preliminary data.</text>
</comment>
<dbReference type="NCBIfam" id="TIGR01764">
    <property type="entry name" value="excise"/>
    <property type="match status" value="1"/>
</dbReference>
<dbReference type="Proteomes" id="UP001501417">
    <property type="component" value="Unassembled WGS sequence"/>
</dbReference>
<evidence type="ECO:0000313" key="3">
    <source>
        <dbReference type="Proteomes" id="UP001501417"/>
    </source>
</evidence>
<dbReference type="Pfam" id="PF12728">
    <property type="entry name" value="HTH_17"/>
    <property type="match status" value="1"/>
</dbReference>
<dbReference type="EMBL" id="BAABGF010000054">
    <property type="protein sequence ID" value="GAA4296824.1"/>
    <property type="molecule type" value="Genomic_DNA"/>
</dbReference>
<dbReference type="SUPFAM" id="SSF46955">
    <property type="entry name" value="Putative DNA-binding domain"/>
    <property type="match status" value="1"/>
</dbReference>
<keyword evidence="3" id="KW-1185">Reference proteome</keyword>
<organism evidence="2 3">
    <name type="scientific">Mycobacterium paraffinicum</name>
    <dbReference type="NCBI Taxonomy" id="53378"/>
    <lineage>
        <taxon>Bacteria</taxon>
        <taxon>Bacillati</taxon>
        <taxon>Actinomycetota</taxon>
        <taxon>Actinomycetes</taxon>
        <taxon>Mycobacteriales</taxon>
        <taxon>Mycobacteriaceae</taxon>
        <taxon>Mycobacterium</taxon>
    </lineage>
</organism>
<dbReference type="InterPro" id="IPR041657">
    <property type="entry name" value="HTH_17"/>
</dbReference>